<evidence type="ECO:0000259" key="2">
    <source>
        <dbReference type="Pfam" id="PF00005"/>
    </source>
</evidence>
<dbReference type="PANTHER" id="PTHR42788:SF13">
    <property type="entry name" value="ALIPHATIC SULFONATES IMPORT ATP-BINDING PROTEIN SSUB"/>
    <property type="match status" value="1"/>
</dbReference>
<feature type="non-terminal residue" evidence="3">
    <location>
        <position position="74"/>
    </location>
</feature>
<dbReference type="GO" id="GO:0005524">
    <property type="term" value="F:ATP binding"/>
    <property type="evidence" value="ECO:0007669"/>
    <property type="project" value="UniProtKB-KW"/>
</dbReference>
<dbReference type="InterPro" id="IPR003439">
    <property type="entry name" value="ABC_transporter-like_ATP-bd"/>
</dbReference>
<dbReference type="InterPro" id="IPR027417">
    <property type="entry name" value="P-loop_NTPase"/>
</dbReference>
<dbReference type="InterPro" id="IPR050166">
    <property type="entry name" value="ABC_transporter_ATP-bind"/>
</dbReference>
<proteinExistence type="predicted"/>
<dbReference type="GO" id="GO:0016887">
    <property type="term" value="F:ATP hydrolysis activity"/>
    <property type="evidence" value="ECO:0007669"/>
    <property type="project" value="InterPro"/>
</dbReference>
<dbReference type="Proteomes" id="UP000318093">
    <property type="component" value="Unassembled WGS sequence"/>
</dbReference>
<dbReference type="SUPFAM" id="SSF52540">
    <property type="entry name" value="P-loop containing nucleoside triphosphate hydrolases"/>
    <property type="match status" value="1"/>
</dbReference>
<sequence length="74" mass="7801">MSRQFAIGGGAMYQALDRVSFAVARGEFLAIVGPTGCGKSTILSLAAGLLRPTSGRILSFSAPLERLNRRAAYL</sequence>
<evidence type="ECO:0000313" key="3">
    <source>
        <dbReference type="EMBL" id="TMI80711.1"/>
    </source>
</evidence>
<accession>A0A537JB07</accession>
<keyword evidence="1" id="KW-0813">Transport</keyword>
<keyword evidence="3" id="KW-0547">Nucleotide-binding</keyword>
<evidence type="ECO:0000256" key="1">
    <source>
        <dbReference type="ARBA" id="ARBA00022448"/>
    </source>
</evidence>
<organism evidence="3 4">
    <name type="scientific">Candidatus Segetimicrobium genomatis</name>
    <dbReference type="NCBI Taxonomy" id="2569760"/>
    <lineage>
        <taxon>Bacteria</taxon>
        <taxon>Bacillati</taxon>
        <taxon>Candidatus Sysuimicrobiota</taxon>
        <taxon>Candidatus Sysuimicrobiia</taxon>
        <taxon>Candidatus Sysuimicrobiales</taxon>
        <taxon>Candidatus Segetimicrobiaceae</taxon>
        <taxon>Candidatus Segetimicrobium</taxon>
    </lineage>
</organism>
<feature type="domain" description="ABC transporter" evidence="2">
    <location>
        <begin position="16"/>
        <end position="66"/>
    </location>
</feature>
<dbReference type="Pfam" id="PF00005">
    <property type="entry name" value="ABC_tran"/>
    <property type="match status" value="1"/>
</dbReference>
<gene>
    <name evidence="3" type="ORF">E6H03_07865</name>
</gene>
<evidence type="ECO:0000313" key="4">
    <source>
        <dbReference type="Proteomes" id="UP000318093"/>
    </source>
</evidence>
<reference evidence="3 4" key="1">
    <citation type="journal article" date="2019" name="Nat. Microbiol.">
        <title>Mediterranean grassland soil C-N compound turnover is dependent on rainfall and depth, and is mediated by genomically divergent microorganisms.</title>
        <authorList>
            <person name="Diamond S."/>
            <person name="Andeer P.F."/>
            <person name="Li Z."/>
            <person name="Crits-Christoph A."/>
            <person name="Burstein D."/>
            <person name="Anantharaman K."/>
            <person name="Lane K.R."/>
            <person name="Thomas B.C."/>
            <person name="Pan C."/>
            <person name="Northen T.R."/>
            <person name="Banfield J.F."/>
        </authorList>
    </citation>
    <scope>NUCLEOTIDE SEQUENCE [LARGE SCALE GENOMIC DNA]</scope>
    <source>
        <strain evidence="3">NP_6</strain>
    </source>
</reference>
<comment type="caution">
    <text evidence="3">The sequence shown here is derived from an EMBL/GenBank/DDBJ whole genome shotgun (WGS) entry which is preliminary data.</text>
</comment>
<dbReference type="EMBL" id="VBAN01000242">
    <property type="protein sequence ID" value="TMI80711.1"/>
    <property type="molecule type" value="Genomic_DNA"/>
</dbReference>
<protein>
    <submittedName>
        <fullName evidence="3">ATP-binding cassette domain-containing protein</fullName>
    </submittedName>
</protein>
<name>A0A537JB07_9BACT</name>
<dbReference type="PANTHER" id="PTHR42788">
    <property type="entry name" value="TAURINE IMPORT ATP-BINDING PROTEIN-RELATED"/>
    <property type="match status" value="1"/>
</dbReference>
<dbReference type="AlphaFoldDB" id="A0A537JB07"/>
<dbReference type="Gene3D" id="3.40.50.300">
    <property type="entry name" value="P-loop containing nucleotide triphosphate hydrolases"/>
    <property type="match status" value="1"/>
</dbReference>
<keyword evidence="3" id="KW-0067">ATP-binding</keyword>